<comment type="similarity">
    <text evidence="3">Belongs to the metallo-dependent hydrolases superfamily. Adenosine and AMP deaminases family. ADGF subfamily.</text>
</comment>
<dbReference type="GO" id="GO:0046103">
    <property type="term" value="P:inosine biosynthetic process"/>
    <property type="evidence" value="ECO:0007669"/>
    <property type="project" value="TreeGrafter"/>
</dbReference>
<keyword evidence="6" id="KW-0479">Metal-binding</keyword>
<comment type="catalytic activity">
    <reaction evidence="9">
        <text>adenosine + H2O + H(+) = inosine + NH4(+)</text>
        <dbReference type="Rhea" id="RHEA:24408"/>
        <dbReference type="ChEBI" id="CHEBI:15377"/>
        <dbReference type="ChEBI" id="CHEBI:15378"/>
        <dbReference type="ChEBI" id="CHEBI:16335"/>
        <dbReference type="ChEBI" id="CHEBI:17596"/>
        <dbReference type="ChEBI" id="CHEBI:28938"/>
        <dbReference type="EC" id="3.5.4.4"/>
    </reaction>
</comment>
<dbReference type="AlphaFoldDB" id="A0A6A6X9K9"/>
<dbReference type="EMBL" id="MU001936">
    <property type="protein sequence ID" value="KAF2793240.1"/>
    <property type="molecule type" value="Genomic_DNA"/>
</dbReference>
<evidence type="ECO:0000256" key="3">
    <source>
        <dbReference type="ARBA" id="ARBA00006083"/>
    </source>
</evidence>
<feature type="domain" description="Adenosine deaminase" evidence="10">
    <location>
        <begin position="233"/>
        <end position="527"/>
    </location>
</feature>
<keyword evidence="7" id="KW-0732">Signal</keyword>
<evidence type="ECO:0000256" key="9">
    <source>
        <dbReference type="ARBA" id="ARBA00047764"/>
    </source>
</evidence>
<dbReference type="GO" id="GO:0046872">
    <property type="term" value="F:metal ion binding"/>
    <property type="evidence" value="ECO:0007669"/>
    <property type="project" value="UniProtKB-KW"/>
</dbReference>
<dbReference type="OrthoDB" id="7202371at2759"/>
<dbReference type="Gene3D" id="3.20.20.140">
    <property type="entry name" value="Metal-dependent hydrolases"/>
    <property type="match status" value="1"/>
</dbReference>
<comment type="subcellular location">
    <subcellularLocation>
        <location evidence="2">Secreted</location>
    </subcellularLocation>
</comment>
<dbReference type="PANTHER" id="PTHR11409">
    <property type="entry name" value="ADENOSINE DEAMINASE"/>
    <property type="match status" value="1"/>
</dbReference>
<dbReference type="InterPro" id="IPR032466">
    <property type="entry name" value="Metal_Hydrolase"/>
</dbReference>
<reference evidence="11" key="1">
    <citation type="journal article" date="2020" name="Stud. Mycol.">
        <title>101 Dothideomycetes genomes: a test case for predicting lifestyles and emergence of pathogens.</title>
        <authorList>
            <person name="Haridas S."/>
            <person name="Albert R."/>
            <person name="Binder M."/>
            <person name="Bloem J."/>
            <person name="Labutti K."/>
            <person name="Salamov A."/>
            <person name="Andreopoulos B."/>
            <person name="Baker S."/>
            <person name="Barry K."/>
            <person name="Bills G."/>
            <person name="Bluhm B."/>
            <person name="Cannon C."/>
            <person name="Castanera R."/>
            <person name="Culley D."/>
            <person name="Daum C."/>
            <person name="Ezra D."/>
            <person name="Gonzalez J."/>
            <person name="Henrissat B."/>
            <person name="Kuo A."/>
            <person name="Liang C."/>
            <person name="Lipzen A."/>
            <person name="Lutzoni F."/>
            <person name="Magnuson J."/>
            <person name="Mondo S."/>
            <person name="Nolan M."/>
            <person name="Ohm R."/>
            <person name="Pangilinan J."/>
            <person name="Park H.-J."/>
            <person name="Ramirez L."/>
            <person name="Alfaro M."/>
            <person name="Sun H."/>
            <person name="Tritt A."/>
            <person name="Yoshinaga Y."/>
            <person name="Zwiers L.-H."/>
            <person name="Turgeon B."/>
            <person name="Goodwin S."/>
            <person name="Spatafora J."/>
            <person name="Crous P."/>
            <person name="Grigoriev I."/>
        </authorList>
    </citation>
    <scope>NUCLEOTIDE SEQUENCE</scope>
    <source>
        <strain evidence="11">CBS 109.77</strain>
    </source>
</reference>
<dbReference type="Proteomes" id="UP000799757">
    <property type="component" value="Unassembled WGS sequence"/>
</dbReference>
<evidence type="ECO:0000313" key="12">
    <source>
        <dbReference type="Proteomes" id="UP000799757"/>
    </source>
</evidence>
<comment type="cofactor">
    <cofactor evidence="1">
        <name>Zn(2+)</name>
        <dbReference type="ChEBI" id="CHEBI:29105"/>
    </cofactor>
</comment>
<accession>A0A6A6X9K9</accession>
<proteinExistence type="inferred from homology"/>
<evidence type="ECO:0000256" key="1">
    <source>
        <dbReference type="ARBA" id="ARBA00001947"/>
    </source>
</evidence>
<evidence type="ECO:0000256" key="8">
    <source>
        <dbReference type="ARBA" id="ARBA00022801"/>
    </source>
</evidence>
<dbReference type="EC" id="3.5.4.4" evidence="4"/>
<dbReference type="InterPro" id="IPR006330">
    <property type="entry name" value="Ado/ade_deaminase"/>
</dbReference>
<dbReference type="PANTHER" id="PTHR11409:SF39">
    <property type="entry name" value="ADENOSINE DEAMINASE 2"/>
    <property type="match status" value="1"/>
</dbReference>
<evidence type="ECO:0000256" key="7">
    <source>
        <dbReference type="ARBA" id="ARBA00022729"/>
    </source>
</evidence>
<dbReference type="InterPro" id="IPR001365">
    <property type="entry name" value="A_deaminase_dom"/>
</dbReference>
<dbReference type="Pfam" id="PF00962">
    <property type="entry name" value="A_deaminase"/>
    <property type="match status" value="1"/>
</dbReference>
<dbReference type="FunFam" id="3.20.20.140:FF:000017">
    <property type="entry name" value="Adenosine deaminase 2"/>
    <property type="match status" value="1"/>
</dbReference>
<evidence type="ECO:0000256" key="2">
    <source>
        <dbReference type="ARBA" id="ARBA00004613"/>
    </source>
</evidence>
<keyword evidence="8" id="KW-0378">Hydrolase</keyword>
<dbReference type="SUPFAM" id="SSF51556">
    <property type="entry name" value="Metallo-dependent hydrolases"/>
    <property type="match status" value="1"/>
</dbReference>
<keyword evidence="5" id="KW-0964">Secreted</keyword>
<evidence type="ECO:0000313" key="11">
    <source>
        <dbReference type="EMBL" id="KAF2793240.1"/>
    </source>
</evidence>
<dbReference type="GO" id="GO:0005576">
    <property type="term" value="C:extracellular region"/>
    <property type="evidence" value="ECO:0007669"/>
    <property type="project" value="UniProtKB-SubCell"/>
</dbReference>
<evidence type="ECO:0000256" key="4">
    <source>
        <dbReference type="ARBA" id="ARBA00012784"/>
    </source>
</evidence>
<sequence length="573" mass="64610">MTDSSTVSAAADGIFDVNDSIVREHVARKGKWIEEENALRQDYEFRQSLSPTAKQAVIIVDAIRKEEIETYWRYPGRVGRQDEERFAGMMFPKARPFIVSTELWKIIQRMPKGSLLHTHWNAMLPFDTIFEILKRTDGMVITASQSLELDLYRENATLRIAHVNNASNNNQTDTEDTPSLHSAGYVPSSQIPLSRAAREWPGGEQAFYAYLKSKVTLSPATSIRHDLGVDDVWRRFTGFFVTAGTMLLYEPVFRQFIQYLLEGLVDDGIHWVELRSDVSLANVVPLGESLPSPDPNFPWRVLSEEIEAFKGSAKGSGFWGVRVIWADRRRNDAAVVIAGMESLLARKQAFSDLFSGFDLVGQEDGKPLADWVPELLWFRNQTDRLNLSLPFFFHAGETVGTGNATDLNLFDALTLPDTRRIGHGFSLYKHPELVRHVKDNDIMIEVCPISNEVLRLSTDILHHPVSALIAQGVPTSISNDDPAIMGQDLPGLSFDFYQMIQGVESLGLGGLGALAQNSVRWSNFEDQDPEAWRRDIRLGAEGSGLKAKRLQEWNAEWEAFCGWVVEEYGRKYL</sequence>
<name>A0A6A6X9K9_9PLEO</name>
<keyword evidence="12" id="KW-1185">Reference proteome</keyword>
<organism evidence="11 12">
    <name type="scientific">Melanomma pulvis-pyrius CBS 109.77</name>
    <dbReference type="NCBI Taxonomy" id="1314802"/>
    <lineage>
        <taxon>Eukaryota</taxon>
        <taxon>Fungi</taxon>
        <taxon>Dikarya</taxon>
        <taxon>Ascomycota</taxon>
        <taxon>Pezizomycotina</taxon>
        <taxon>Dothideomycetes</taxon>
        <taxon>Pleosporomycetidae</taxon>
        <taxon>Pleosporales</taxon>
        <taxon>Melanommataceae</taxon>
        <taxon>Melanomma</taxon>
    </lineage>
</organism>
<dbReference type="GO" id="GO:0006154">
    <property type="term" value="P:adenosine catabolic process"/>
    <property type="evidence" value="ECO:0007669"/>
    <property type="project" value="TreeGrafter"/>
</dbReference>
<gene>
    <name evidence="11" type="ORF">K505DRAFT_244855</name>
</gene>
<dbReference type="GO" id="GO:0004000">
    <property type="term" value="F:adenosine deaminase activity"/>
    <property type="evidence" value="ECO:0007669"/>
    <property type="project" value="TreeGrafter"/>
</dbReference>
<evidence type="ECO:0000256" key="6">
    <source>
        <dbReference type="ARBA" id="ARBA00022723"/>
    </source>
</evidence>
<evidence type="ECO:0000259" key="10">
    <source>
        <dbReference type="Pfam" id="PF00962"/>
    </source>
</evidence>
<protein>
    <recommendedName>
        <fullName evidence="4">adenosine deaminase</fullName>
        <ecNumber evidence="4">3.5.4.4</ecNumber>
    </recommendedName>
</protein>
<evidence type="ECO:0000256" key="5">
    <source>
        <dbReference type="ARBA" id="ARBA00022525"/>
    </source>
</evidence>